<feature type="non-terminal residue" evidence="1">
    <location>
        <position position="173"/>
    </location>
</feature>
<reference evidence="1" key="1">
    <citation type="journal article" date="2023" name="IScience">
        <title>Live-bearing cockroach genome reveals convergent evolutionary mechanisms linked to viviparity in insects and beyond.</title>
        <authorList>
            <person name="Fouks B."/>
            <person name="Harrison M.C."/>
            <person name="Mikhailova A.A."/>
            <person name="Marchal E."/>
            <person name="English S."/>
            <person name="Carruthers M."/>
            <person name="Jennings E.C."/>
            <person name="Chiamaka E.L."/>
            <person name="Frigard R.A."/>
            <person name="Pippel M."/>
            <person name="Attardo G.M."/>
            <person name="Benoit J.B."/>
            <person name="Bornberg-Bauer E."/>
            <person name="Tobe S.S."/>
        </authorList>
    </citation>
    <scope>NUCLEOTIDE SEQUENCE</scope>
    <source>
        <strain evidence="1">Stay&amp;Tobe</strain>
    </source>
</reference>
<sequence length="173" mass="19786">NGMVFKRIIPPFSLPAYVTLVFQYVMSLKLACKTLTLREKIQASVWTSEAESMLTNLLSFSFSSLLCRHFLSSVYVRCQAGRELTNTMYFNVRPFYADIGKMTNLTTLLLLGLRTKSIHTIIIRKLPDETSIMFSNRRIDVILRDADVVVYVEPFEYVIGCTVFSYIPSIDSV</sequence>
<dbReference type="Proteomes" id="UP001233999">
    <property type="component" value="Unassembled WGS sequence"/>
</dbReference>
<evidence type="ECO:0000313" key="2">
    <source>
        <dbReference type="Proteomes" id="UP001233999"/>
    </source>
</evidence>
<dbReference type="AlphaFoldDB" id="A0AAD7Z926"/>
<organism evidence="1 2">
    <name type="scientific">Diploptera punctata</name>
    <name type="common">Pacific beetle cockroach</name>
    <dbReference type="NCBI Taxonomy" id="6984"/>
    <lineage>
        <taxon>Eukaryota</taxon>
        <taxon>Metazoa</taxon>
        <taxon>Ecdysozoa</taxon>
        <taxon>Arthropoda</taxon>
        <taxon>Hexapoda</taxon>
        <taxon>Insecta</taxon>
        <taxon>Pterygota</taxon>
        <taxon>Neoptera</taxon>
        <taxon>Polyneoptera</taxon>
        <taxon>Dictyoptera</taxon>
        <taxon>Blattodea</taxon>
        <taxon>Blaberoidea</taxon>
        <taxon>Blaberidae</taxon>
        <taxon>Diplopterinae</taxon>
        <taxon>Diploptera</taxon>
    </lineage>
</organism>
<protein>
    <submittedName>
        <fullName evidence="1">Uncharacterized protein</fullName>
    </submittedName>
</protein>
<feature type="non-terminal residue" evidence="1">
    <location>
        <position position="1"/>
    </location>
</feature>
<accession>A0AAD7Z926</accession>
<reference evidence="1" key="2">
    <citation type="submission" date="2023-05" db="EMBL/GenBank/DDBJ databases">
        <authorList>
            <person name="Fouks B."/>
        </authorList>
    </citation>
    <scope>NUCLEOTIDE SEQUENCE</scope>
    <source>
        <strain evidence="1">Stay&amp;Tobe</strain>
        <tissue evidence="1">Testes</tissue>
    </source>
</reference>
<dbReference type="EMBL" id="JASPKZ010009810">
    <property type="protein sequence ID" value="KAJ9575992.1"/>
    <property type="molecule type" value="Genomic_DNA"/>
</dbReference>
<name>A0AAD7Z926_DIPPU</name>
<keyword evidence="2" id="KW-1185">Reference proteome</keyword>
<proteinExistence type="predicted"/>
<evidence type="ECO:0000313" key="1">
    <source>
        <dbReference type="EMBL" id="KAJ9575992.1"/>
    </source>
</evidence>
<gene>
    <name evidence="1" type="ORF">L9F63_007092</name>
</gene>
<comment type="caution">
    <text evidence="1">The sequence shown here is derived from an EMBL/GenBank/DDBJ whole genome shotgun (WGS) entry which is preliminary data.</text>
</comment>